<proteinExistence type="predicted"/>
<dbReference type="Gene3D" id="1.10.3210.10">
    <property type="entry name" value="Hypothetical protein af1432"/>
    <property type="match status" value="1"/>
</dbReference>
<evidence type="ECO:0000313" key="2">
    <source>
        <dbReference type="Proteomes" id="UP000253940"/>
    </source>
</evidence>
<accession>A0A345P9X8</accession>
<dbReference type="SUPFAM" id="SSF109604">
    <property type="entry name" value="HD-domain/PDEase-like"/>
    <property type="match status" value="1"/>
</dbReference>
<protein>
    <recommendedName>
        <fullName evidence="3">HD domain-containing protein</fullName>
    </recommendedName>
</protein>
<dbReference type="OrthoDB" id="459260at2"/>
<dbReference type="AlphaFoldDB" id="A0A345P9X8"/>
<dbReference type="KEGG" id="mbah:HYN46_15310"/>
<evidence type="ECO:0000313" key="1">
    <source>
        <dbReference type="EMBL" id="AXI04087.1"/>
    </source>
</evidence>
<evidence type="ECO:0008006" key="3">
    <source>
        <dbReference type="Google" id="ProtNLM"/>
    </source>
</evidence>
<reference evidence="1 2" key="1">
    <citation type="submission" date="2018-07" db="EMBL/GenBank/DDBJ databases">
        <title>Genome sequencing of Moraxellaceae gen. HYN0046.</title>
        <authorList>
            <person name="Kim M."/>
            <person name="Yi H."/>
        </authorList>
    </citation>
    <scope>NUCLEOTIDE SEQUENCE [LARGE SCALE GENOMIC DNA]</scope>
    <source>
        <strain evidence="1 2">HYN0046</strain>
    </source>
</reference>
<dbReference type="Proteomes" id="UP000253940">
    <property type="component" value="Chromosome"/>
</dbReference>
<gene>
    <name evidence="1" type="ORF">HYN46_15310</name>
</gene>
<name>A0A345P9X8_9GAMM</name>
<dbReference type="EMBL" id="CP031222">
    <property type="protein sequence ID" value="AXI04087.1"/>
    <property type="molecule type" value="Genomic_DNA"/>
</dbReference>
<keyword evidence="2" id="KW-1185">Reference proteome</keyword>
<organism evidence="1 2">
    <name type="scientific">Aquirhabdus parva</name>
    <dbReference type="NCBI Taxonomy" id="2283318"/>
    <lineage>
        <taxon>Bacteria</taxon>
        <taxon>Pseudomonadati</taxon>
        <taxon>Pseudomonadota</taxon>
        <taxon>Gammaproteobacteria</taxon>
        <taxon>Moraxellales</taxon>
        <taxon>Moraxellaceae</taxon>
        <taxon>Aquirhabdus</taxon>
    </lineage>
</organism>
<dbReference type="RefSeq" id="WP_114900195.1">
    <property type="nucleotide sequence ID" value="NZ_CP031222.1"/>
</dbReference>
<sequence length="179" mass="20418">MAIQQKIELVEEILSPWAAVMGSIYTGYKNHVYRMINFCLQLRDCTPEEQQKVFIAACFHDLGLWSAGTFDYLPPSVLEAQKYLGQHGLEAWREEITLMIDLHHQIRPYKSIQYPLVEVFRKADLIDVSLGVIKFGLPSATIKQAKAAFPNVGFHRFLAGGATQWFLKHPLSPPPFMKL</sequence>